<dbReference type="Proteomes" id="UP000288805">
    <property type="component" value="Unassembled WGS sequence"/>
</dbReference>
<comment type="caution">
    <text evidence="1">The sequence shown here is derived from an EMBL/GenBank/DDBJ whole genome shotgun (WGS) entry which is preliminary data.</text>
</comment>
<dbReference type="AlphaFoldDB" id="A0A438KRA4"/>
<accession>A0A438KRA4</accession>
<sequence>MDVSLESKSLPSVGNSRKSYLQVTSQKLARGKLVYLHGRRSLALPSVGPGGLQGEFGDLDIKYLKQNISKSRSEISGSFRRNSVALCKNGDLVVSIIRVCFLIVGGNGSGELRVSDEPSCPGNLNCRLRMLSGRWNVGRIEFFPWWNELCRRRKGDRLRVQGVGTPPLDDTERASLSRATPSGFPKRTRGVLPYPDTLREKHMTHVNITPRTIAYPIRICCPDHWLKSTRTKRSTIPSDYVVYLQEYDYNIGVENDPKSFSQAMSCKESELWYNAMKDEMSSMRCNDVWDLVELPNGAKAIGCK</sequence>
<proteinExistence type="predicted"/>
<evidence type="ECO:0008006" key="3">
    <source>
        <dbReference type="Google" id="ProtNLM"/>
    </source>
</evidence>
<gene>
    <name evidence="1" type="ORF">CK203_000117</name>
</gene>
<protein>
    <recommendedName>
        <fullName evidence="3">Retrovirus-related Pol polyprotein from transposon TNT 1-94</fullName>
    </recommendedName>
</protein>
<evidence type="ECO:0000313" key="1">
    <source>
        <dbReference type="EMBL" id="RVX23737.1"/>
    </source>
</evidence>
<reference evidence="1 2" key="1">
    <citation type="journal article" date="2018" name="PLoS Genet.">
        <title>Population sequencing reveals clonal diversity and ancestral inbreeding in the grapevine cultivar Chardonnay.</title>
        <authorList>
            <person name="Roach M.J."/>
            <person name="Johnson D.L."/>
            <person name="Bohlmann J."/>
            <person name="van Vuuren H.J."/>
            <person name="Jones S.J."/>
            <person name="Pretorius I.S."/>
            <person name="Schmidt S.A."/>
            <person name="Borneman A.R."/>
        </authorList>
    </citation>
    <scope>NUCLEOTIDE SEQUENCE [LARGE SCALE GENOMIC DNA]</scope>
    <source>
        <strain evidence="2">cv. Chardonnay</strain>
        <tissue evidence="1">Leaf</tissue>
    </source>
</reference>
<name>A0A438KRA4_VITVI</name>
<dbReference type="EMBL" id="QGNW01000001">
    <property type="protein sequence ID" value="RVX23737.1"/>
    <property type="molecule type" value="Genomic_DNA"/>
</dbReference>
<evidence type="ECO:0000313" key="2">
    <source>
        <dbReference type="Proteomes" id="UP000288805"/>
    </source>
</evidence>
<organism evidence="1 2">
    <name type="scientific">Vitis vinifera</name>
    <name type="common">Grape</name>
    <dbReference type="NCBI Taxonomy" id="29760"/>
    <lineage>
        <taxon>Eukaryota</taxon>
        <taxon>Viridiplantae</taxon>
        <taxon>Streptophyta</taxon>
        <taxon>Embryophyta</taxon>
        <taxon>Tracheophyta</taxon>
        <taxon>Spermatophyta</taxon>
        <taxon>Magnoliopsida</taxon>
        <taxon>eudicotyledons</taxon>
        <taxon>Gunneridae</taxon>
        <taxon>Pentapetalae</taxon>
        <taxon>rosids</taxon>
        <taxon>Vitales</taxon>
        <taxon>Vitaceae</taxon>
        <taxon>Viteae</taxon>
        <taxon>Vitis</taxon>
    </lineage>
</organism>